<evidence type="ECO:0008006" key="3">
    <source>
        <dbReference type="Google" id="ProtNLM"/>
    </source>
</evidence>
<feature type="signal peptide" evidence="1">
    <location>
        <begin position="1"/>
        <end position="21"/>
    </location>
</feature>
<feature type="chain" id="PRO_5008581572" description="RxLR effector protein" evidence="1">
    <location>
        <begin position="22"/>
        <end position="115"/>
    </location>
</feature>
<evidence type="ECO:0000313" key="2">
    <source>
        <dbReference type="EMBL" id="JAS29959.1"/>
    </source>
</evidence>
<proteinExistence type="predicted"/>
<evidence type="ECO:0000256" key="1">
    <source>
        <dbReference type="SAM" id="SignalP"/>
    </source>
</evidence>
<gene>
    <name evidence="2" type="ORF">g.43991</name>
</gene>
<organism evidence="2">
    <name type="scientific">Clastoptera arizonana</name>
    <name type="common">Arizona spittle bug</name>
    <dbReference type="NCBI Taxonomy" id="38151"/>
    <lineage>
        <taxon>Eukaryota</taxon>
        <taxon>Metazoa</taxon>
        <taxon>Ecdysozoa</taxon>
        <taxon>Arthropoda</taxon>
        <taxon>Hexapoda</taxon>
        <taxon>Insecta</taxon>
        <taxon>Pterygota</taxon>
        <taxon>Neoptera</taxon>
        <taxon>Paraneoptera</taxon>
        <taxon>Hemiptera</taxon>
        <taxon>Auchenorrhyncha</taxon>
        <taxon>Cercopoidea</taxon>
        <taxon>Clastopteridae</taxon>
        <taxon>Clastoptera</taxon>
    </lineage>
</organism>
<name>A0A1B6DWF5_9HEMI</name>
<dbReference type="AlphaFoldDB" id="A0A1B6DWF5"/>
<keyword evidence="1" id="KW-0732">Signal</keyword>
<reference evidence="2" key="1">
    <citation type="submission" date="2015-12" db="EMBL/GenBank/DDBJ databases">
        <title>De novo transcriptome assembly of four potential Pierce s Disease insect vectors from Arizona vineyards.</title>
        <authorList>
            <person name="Tassone E.E."/>
        </authorList>
    </citation>
    <scope>NUCLEOTIDE SEQUENCE</scope>
</reference>
<sequence length="115" mass="13036">MKTVIGQLIIFVSVCLSSSLAAEVFGPEGETQPLPTMSTQLENNNVLSTSAIHEPTSNVTTKETFFGKLKRSVKRMFHVDLNDPKVRTYIKKTLIYSSILYVLYRIHLMCSVYYI</sequence>
<dbReference type="EMBL" id="GEDC01007339">
    <property type="protein sequence ID" value="JAS29959.1"/>
    <property type="molecule type" value="Transcribed_RNA"/>
</dbReference>
<protein>
    <recommendedName>
        <fullName evidence="3">RxLR effector protein</fullName>
    </recommendedName>
</protein>
<accession>A0A1B6DWF5</accession>